<evidence type="ECO:0000256" key="1">
    <source>
        <dbReference type="ARBA" id="ARBA00023015"/>
    </source>
</evidence>
<dbReference type="SUPFAM" id="SSF46689">
    <property type="entry name" value="Homeodomain-like"/>
    <property type="match status" value="2"/>
</dbReference>
<comment type="caution">
    <text evidence="5">The sequence shown here is derived from an EMBL/GenBank/DDBJ whole genome shotgun (WGS) entry which is preliminary data.</text>
</comment>
<dbReference type="PANTHER" id="PTHR46796:SF2">
    <property type="entry name" value="TRANSCRIPTIONAL REGULATORY PROTEIN"/>
    <property type="match status" value="1"/>
</dbReference>
<dbReference type="Pfam" id="PF02311">
    <property type="entry name" value="AraC_binding"/>
    <property type="match status" value="1"/>
</dbReference>
<dbReference type="InterPro" id="IPR037923">
    <property type="entry name" value="HTH-like"/>
</dbReference>
<gene>
    <name evidence="5" type="ORF">J2Z17_004055</name>
</gene>
<evidence type="ECO:0000256" key="2">
    <source>
        <dbReference type="ARBA" id="ARBA00023125"/>
    </source>
</evidence>
<evidence type="ECO:0000256" key="3">
    <source>
        <dbReference type="ARBA" id="ARBA00023163"/>
    </source>
</evidence>
<organism evidence="5 6">
    <name type="scientific">Rhizobium halophytocola</name>
    <dbReference type="NCBI Taxonomy" id="735519"/>
    <lineage>
        <taxon>Bacteria</taxon>
        <taxon>Pseudomonadati</taxon>
        <taxon>Pseudomonadota</taxon>
        <taxon>Alphaproteobacteria</taxon>
        <taxon>Hyphomicrobiales</taxon>
        <taxon>Rhizobiaceae</taxon>
        <taxon>Rhizobium/Agrobacterium group</taxon>
        <taxon>Rhizobium</taxon>
    </lineage>
</organism>
<dbReference type="InterPro" id="IPR009057">
    <property type="entry name" value="Homeodomain-like_sf"/>
</dbReference>
<accession>A0ABS4E3R9</accession>
<dbReference type="InterPro" id="IPR050204">
    <property type="entry name" value="AraC_XylS_family_regulators"/>
</dbReference>
<keyword evidence="1" id="KW-0805">Transcription regulation</keyword>
<feature type="domain" description="HTH araC/xylS-type" evidence="4">
    <location>
        <begin position="171"/>
        <end position="268"/>
    </location>
</feature>
<protein>
    <submittedName>
        <fullName evidence="5">AraC-like DNA-binding protein</fullName>
    </submittedName>
</protein>
<sequence>MTRRAAEFVAHQPGLPGLRTVAAHSAHSFPRHSHDEFGIGVMLAGGQISASGRGQVEAIAGDVITVNPGEVHDGMPLRGERRSWRMLYLSPQRFASLLDGVDPEGTQNFEFEHPVFARHAVLRSRLLACLDRLCGPDRGDGFPAEEALLPLFAPLLLPASRAEAGNRLRLQRARDMIEAGDGAAPSLGELARETGMSRFQLLRAFAAWTGLTPHAYAMQKRADRARRLIAGGSTLVEAATVAGYADQSHMTRDFRRRWGLTPASFSARR</sequence>
<proteinExistence type="predicted"/>
<dbReference type="PANTHER" id="PTHR46796">
    <property type="entry name" value="HTH-TYPE TRANSCRIPTIONAL ACTIVATOR RHAS-RELATED"/>
    <property type="match status" value="1"/>
</dbReference>
<reference evidence="5 6" key="1">
    <citation type="submission" date="2021-03" db="EMBL/GenBank/DDBJ databases">
        <title>Genomic Encyclopedia of Type Strains, Phase IV (KMG-IV): sequencing the most valuable type-strain genomes for metagenomic binning, comparative biology and taxonomic classification.</title>
        <authorList>
            <person name="Goeker M."/>
        </authorList>
    </citation>
    <scope>NUCLEOTIDE SEQUENCE [LARGE SCALE GENOMIC DNA]</scope>
    <source>
        <strain evidence="5 6">DSM 21600</strain>
    </source>
</reference>
<evidence type="ECO:0000259" key="4">
    <source>
        <dbReference type="PROSITE" id="PS01124"/>
    </source>
</evidence>
<dbReference type="InterPro" id="IPR018060">
    <property type="entry name" value="HTH_AraC"/>
</dbReference>
<name>A0ABS4E3R9_9HYPH</name>
<keyword evidence="6" id="KW-1185">Reference proteome</keyword>
<dbReference type="InterPro" id="IPR003313">
    <property type="entry name" value="AraC-bd"/>
</dbReference>
<dbReference type="SMART" id="SM00342">
    <property type="entry name" value="HTH_ARAC"/>
    <property type="match status" value="1"/>
</dbReference>
<dbReference type="PROSITE" id="PS01124">
    <property type="entry name" value="HTH_ARAC_FAMILY_2"/>
    <property type="match status" value="1"/>
</dbReference>
<keyword evidence="2" id="KW-0238">DNA-binding</keyword>
<dbReference type="SUPFAM" id="SSF51215">
    <property type="entry name" value="Regulatory protein AraC"/>
    <property type="match status" value="1"/>
</dbReference>
<evidence type="ECO:0000313" key="6">
    <source>
        <dbReference type="Proteomes" id="UP000759443"/>
    </source>
</evidence>
<evidence type="ECO:0000313" key="5">
    <source>
        <dbReference type="EMBL" id="MBP1852597.1"/>
    </source>
</evidence>
<keyword evidence="3" id="KW-0804">Transcription</keyword>
<dbReference type="Gene3D" id="1.10.10.60">
    <property type="entry name" value="Homeodomain-like"/>
    <property type="match status" value="1"/>
</dbReference>
<dbReference type="EMBL" id="JAGGJU010000012">
    <property type="protein sequence ID" value="MBP1852597.1"/>
    <property type="molecule type" value="Genomic_DNA"/>
</dbReference>
<dbReference type="Pfam" id="PF12833">
    <property type="entry name" value="HTH_18"/>
    <property type="match status" value="1"/>
</dbReference>
<dbReference type="Proteomes" id="UP000759443">
    <property type="component" value="Unassembled WGS sequence"/>
</dbReference>
<dbReference type="RefSeq" id="WP_209947553.1">
    <property type="nucleotide sequence ID" value="NZ_JAGGJU010000012.1"/>
</dbReference>